<proteinExistence type="predicted"/>
<dbReference type="Proteomes" id="UP000761534">
    <property type="component" value="Unassembled WGS sequence"/>
</dbReference>
<protein>
    <submittedName>
        <fullName evidence="1">Uncharacterized protein</fullName>
    </submittedName>
</protein>
<dbReference type="VEuPathDB" id="FungiDB:TRICI_003732"/>
<dbReference type="AlphaFoldDB" id="A0A642V345"/>
<evidence type="ECO:0000313" key="2">
    <source>
        <dbReference type="Proteomes" id="UP000761534"/>
    </source>
</evidence>
<accession>A0A642V345</accession>
<keyword evidence="2" id="KW-1185">Reference proteome</keyword>
<evidence type="ECO:0000313" key="1">
    <source>
        <dbReference type="EMBL" id="KAA8911700.1"/>
    </source>
</evidence>
<dbReference type="EMBL" id="SWFS01000275">
    <property type="protein sequence ID" value="KAA8911700.1"/>
    <property type="molecule type" value="Genomic_DNA"/>
</dbReference>
<gene>
    <name evidence="1" type="ORF">TRICI_003732</name>
</gene>
<name>A0A642V345_9ASCO</name>
<comment type="caution">
    <text evidence="1">The sequence shown here is derived from an EMBL/GenBank/DDBJ whole genome shotgun (WGS) entry which is preliminary data.</text>
</comment>
<organism evidence="1 2">
    <name type="scientific">Trichomonascus ciferrii</name>
    <dbReference type="NCBI Taxonomy" id="44093"/>
    <lineage>
        <taxon>Eukaryota</taxon>
        <taxon>Fungi</taxon>
        <taxon>Dikarya</taxon>
        <taxon>Ascomycota</taxon>
        <taxon>Saccharomycotina</taxon>
        <taxon>Dipodascomycetes</taxon>
        <taxon>Dipodascales</taxon>
        <taxon>Trichomonascaceae</taxon>
        <taxon>Trichomonascus</taxon>
        <taxon>Trichomonascus ciferrii complex</taxon>
    </lineage>
</organism>
<reference evidence="1" key="1">
    <citation type="journal article" date="2019" name="G3 (Bethesda)">
        <title>Genome Assemblies of Two Rare Opportunistic Yeast Pathogens: Diutina rugosa (syn. Candida rugosa) and Trichomonascus ciferrii (syn. Candida ciferrii).</title>
        <authorList>
            <person name="Mixao V."/>
            <person name="Saus E."/>
            <person name="Hansen A.P."/>
            <person name="Lass-Florl C."/>
            <person name="Gabaldon T."/>
        </authorList>
    </citation>
    <scope>NUCLEOTIDE SEQUENCE</scope>
    <source>
        <strain evidence="1">CBS 4856</strain>
    </source>
</reference>
<sequence length="145" mass="16626">MGVEPRIQLRVHSLTNPDLQDKYIVPLSDGEHTYGYAIPHPQGVYSLPWRPDNEFVEYFSEPRQYLSIEDESCGVPALKFTEDYCQKGFYPNNDRFLTANGSTNWYACRTPSLEITKTYPVIALYSGDAPSCGCEKIQIWYNRVA</sequence>